<dbReference type="SMART" id="SM00849">
    <property type="entry name" value="Lactamase_B"/>
    <property type="match status" value="1"/>
</dbReference>
<evidence type="ECO:0000256" key="7">
    <source>
        <dbReference type="HAMAP-Rule" id="MF_01374"/>
    </source>
</evidence>
<evidence type="ECO:0000256" key="3">
    <source>
        <dbReference type="ARBA" id="ARBA00006759"/>
    </source>
</evidence>
<feature type="binding site" evidence="7">
    <location>
        <position position="125"/>
    </location>
    <ligand>
        <name>Zn(2+)</name>
        <dbReference type="ChEBI" id="CHEBI:29105"/>
        <label>2</label>
    </ligand>
</feature>
<feature type="binding site" evidence="7">
    <location>
        <position position="125"/>
    </location>
    <ligand>
        <name>Zn(2+)</name>
        <dbReference type="ChEBI" id="CHEBI:29105"/>
        <label>1</label>
    </ligand>
</feature>
<evidence type="ECO:0000313" key="8">
    <source>
        <dbReference type="EMBL" id="OOF79007.1"/>
    </source>
</evidence>
<dbReference type="SUPFAM" id="SSF56281">
    <property type="entry name" value="Metallo-hydrolase/oxidoreductase"/>
    <property type="match status" value="1"/>
</dbReference>
<proteinExistence type="inferred from homology"/>
<name>A0A1V3KMV9_9PAST</name>
<dbReference type="EC" id="3.1.2.6" evidence="7"/>
<accession>A0A1V3KMV9</accession>
<feature type="binding site" evidence="7">
    <location>
        <position position="57"/>
    </location>
    <ligand>
        <name>Zn(2+)</name>
        <dbReference type="ChEBI" id="CHEBI:29105"/>
        <label>2</label>
    </ligand>
</feature>
<dbReference type="CDD" id="cd07723">
    <property type="entry name" value="hydroxyacylglutathione_hydrolase_MBL-fold"/>
    <property type="match status" value="1"/>
</dbReference>
<comment type="cofactor">
    <cofactor evidence="7">
        <name>Zn(2+)</name>
        <dbReference type="ChEBI" id="CHEBI:29105"/>
    </cofactor>
    <text evidence="7">Binds 2 Zn(2+) ions per subunit.</text>
</comment>
<evidence type="ECO:0000256" key="6">
    <source>
        <dbReference type="ARBA" id="ARBA00022833"/>
    </source>
</evidence>
<feature type="binding site" evidence="7">
    <location>
        <position position="54"/>
    </location>
    <ligand>
        <name>Zn(2+)</name>
        <dbReference type="ChEBI" id="CHEBI:29105"/>
        <label>1</label>
    </ligand>
</feature>
<comment type="subunit">
    <text evidence="7">Monomer.</text>
</comment>
<dbReference type="GO" id="GO:0004416">
    <property type="term" value="F:hydroxyacylglutathione hydrolase activity"/>
    <property type="evidence" value="ECO:0007669"/>
    <property type="project" value="UniProtKB-UniRule"/>
</dbReference>
<organism evidence="8 9">
    <name type="scientific">Rodentibacter caecimuris</name>
    <dbReference type="NCBI Taxonomy" id="1796644"/>
    <lineage>
        <taxon>Bacteria</taxon>
        <taxon>Pseudomonadati</taxon>
        <taxon>Pseudomonadota</taxon>
        <taxon>Gammaproteobacteria</taxon>
        <taxon>Pasteurellales</taxon>
        <taxon>Pasteurellaceae</taxon>
        <taxon>Rodentibacter</taxon>
    </lineage>
</organism>
<reference evidence="9" key="1">
    <citation type="submission" date="2016-10" db="EMBL/GenBank/DDBJ databases">
        <title>Rodentibacter gen. nov. and new species.</title>
        <authorList>
            <person name="Christensen H."/>
        </authorList>
    </citation>
    <scope>NUCLEOTIDE SEQUENCE [LARGE SCALE GENOMIC DNA]</scope>
    <source>
        <strain evidence="9">Ppn152</strain>
    </source>
</reference>
<dbReference type="Pfam" id="PF16123">
    <property type="entry name" value="HAGH_C"/>
    <property type="match status" value="1"/>
</dbReference>
<evidence type="ECO:0000256" key="5">
    <source>
        <dbReference type="ARBA" id="ARBA00022801"/>
    </source>
</evidence>
<dbReference type="NCBIfam" id="TIGR03413">
    <property type="entry name" value="GSH_gloB"/>
    <property type="match status" value="1"/>
</dbReference>
<gene>
    <name evidence="7" type="primary">gloB</name>
    <name evidence="8" type="ORF">BKG96_03710</name>
</gene>
<accession>A0A9X8W0G1</accession>
<dbReference type="Gene3D" id="3.60.15.10">
    <property type="entry name" value="Ribonuclease Z/Hydroxyacylglutathione hydrolase-like"/>
    <property type="match status" value="1"/>
</dbReference>
<dbReference type="AlphaFoldDB" id="A0A1V3KMV9"/>
<evidence type="ECO:0000256" key="1">
    <source>
        <dbReference type="ARBA" id="ARBA00001623"/>
    </source>
</evidence>
<comment type="pathway">
    <text evidence="2 7">Secondary metabolite metabolism; methylglyoxal degradation; (R)-lactate from methylglyoxal: step 2/2.</text>
</comment>
<evidence type="ECO:0000313" key="9">
    <source>
        <dbReference type="Proteomes" id="UP000189114"/>
    </source>
</evidence>
<dbReference type="InterPro" id="IPR036866">
    <property type="entry name" value="RibonucZ/Hydroxyglut_hydro"/>
</dbReference>
<dbReference type="InterPro" id="IPR032282">
    <property type="entry name" value="HAGH_C"/>
</dbReference>
<dbReference type="InterPro" id="IPR017782">
    <property type="entry name" value="Hydroxyacylglutathione_Hdrlase"/>
</dbReference>
<dbReference type="HAMAP" id="MF_01374">
    <property type="entry name" value="Glyoxalase_2"/>
    <property type="match status" value="1"/>
</dbReference>
<evidence type="ECO:0000256" key="2">
    <source>
        <dbReference type="ARBA" id="ARBA00004963"/>
    </source>
</evidence>
<feature type="binding site" evidence="7">
    <location>
        <position position="56"/>
    </location>
    <ligand>
        <name>Zn(2+)</name>
        <dbReference type="ChEBI" id="CHEBI:29105"/>
        <label>2</label>
    </ligand>
</feature>
<feature type="binding site" evidence="7">
    <location>
        <position position="163"/>
    </location>
    <ligand>
        <name>Zn(2+)</name>
        <dbReference type="ChEBI" id="CHEBI:29105"/>
        <label>2</label>
    </ligand>
</feature>
<dbReference type="InterPro" id="IPR001279">
    <property type="entry name" value="Metallo-B-lactamas"/>
</dbReference>
<dbReference type="PANTHER" id="PTHR43705">
    <property type="entry name" value="HYDROXYACYLGLUTATHIONE HYDROLASE"/>
    <property type="match status" value="1"/>
</dbReference>
<evidence type="ECO:0000256" key="4">
    <source>
        <dbReference type="ARBA" id="ARBA00022723"/>
    </source>
</evidence>
<protein>
    <recommendedName>
        <fullName evidence="7">Hydroxyacylglutathione hydrolase</fullName>
        <ecNumber evidence="7">3.1.2.6</ecNumber>
    </recommendedName>
    <alternativeName>
        <fullName evidence="7">Glyoxalase II</fullName>
        <shortName evidence="7">Glx II</shortName>
    </alternativeName>
</protein>
<keyword evidence="4 7" id="KW-0479">Metal-binding</keyword>
<dbReference type="RefSeq" id="WP_077586418.1">
    <property type="nucleotide sequence ID" value="NZ_MLAE01000015.1"/>
</dbReference>
<keyword evidence="6 7" id="KW-0862">Zinc</keyword>
<dbReference type="InterPro" id="IPR050110">
    <property type="entry name" value="Glyoxalase_II_hydrolase"/>
</dbReference>
<keyword evidence="5 7" id="KW-0378">Hydrolase</keyword>
<dbReference type="Proteomes" id="UP000189114">
    <property type="component" value="Unassembled WGS sequence"/>
</dbReference>
<feature type="binding site" evidence="7">
    <location>
        <position position="52"/>
    </location>
    <ligand>
        <name>Zn(2+)</name>
        <dbReference type="ChEBI" id="CHEBI:29105"/>
        <label>1</label>
    </ligand>
</feature>
<dbReference type="GO" id="GO:0046872">
    <property type="term" value="F:metal ion binding"/>
    <property type="evidence" value="ECO:0007669"/>
    <property type="project" value="UniProtKB-KW"/>
</dbReference>
<dbReference type="GO" id="GO:0019243">
    <property type="term" value="P:methylglyoxal catabolic process to D-lactate via S-lactoyl-glutathione"/>
    <property type="evidence" value="ECO:0007669"/>
    <property type="project" value="UniProtKB-UniRule"/>
</dbReference>
<sequence>MLVALPVLNDNYIWLYQRENLPIIIVDLSETNKLFSWIEQHNLPIEAVLLTHEHDDHTQGVEKFKQRYPNVPIYGSQECAKKGATRIVNEGEIVTPNYRIQVIPTGGHTAQHVSFLVDNHLFCGDALFSAGCGRVFTGNYAQMFEGLLRLKTLPAETVVCPAHEYTLSNLAFAETVIADKSAVKNYRTFVEKLRLEGKPSLPTTLGLEKSINPFLQARTLEDFIILRKQKDIF</sequence>
<dbReference type="PANTHER" id="PTHR43705:SF1">
    <property type="entry name" value="HYDROXYACYLGLUTATHIONE HYDROLASE GLOB"/>
    <property type="match status" value="1"/>
</dbReference>
<dbReference type="UniPathway" id="UPA00619">
    <property type="reaction ID" value="UER00676"/>
</dbReference>
<dbReference type="InterPro" id="IPR035680">
    <property type="entry name" value="Clx_II_MBL"/>
</dbReference>
<comment type="function">
    <text evidence="7">Thiolesterase that catalyzes the hydrolysis of S-D-lactoyl-glutathione to form glutathione and D-lactic acid.</text>
</comment>
<comment type="similarity">
    <text evidence="3 7">Belongs to the metallo-beta-lactamase superfamily. Glyoxalase II family.</text>
</comment>
<feature type="binding site" evidence="7">
    <location>
        <position position="108"/>
    </location>
    <ligand>
        <name>Zn(2+)</name>
        <dbReference type="ChEBI" id="CHEBI:29105"/>
        <label>1</label>
    </ligand>
</feature>
<comment type="caution">
    <text evidence="8">The sequence shown here is derived from an EMBL/GenBank/DDBJ whole genome shotgun (WGS) entry which is preliminary data.</text>
</comment>
<dbReference type="Pfam" id="PF00753">
    <property type="entry name" value="Lactamase_B"/>
    <property type="match status" value="1"/>
</dbReference>
<dbReference type="EMBL" id="MLAE01000015">
    <property type="protein sequence ID" value="OOF79007.1"/>
    <property type="molecule type" value="Genomic_DNA"/>
</dbReference>
<comment type="catalytic activity">
    <reaction evidence="1 7">
        <text>an S-(2-hydroxyacyl)glutathione + H2O = a 2-hydroxy carboxylate + glutathione + H(+)</text>
        <dbReference type="Rhea" id="RHEA:21864"/>
        <dbReference type="ChEBI" id="CHEBI:15377"/>
        <dbReference type="ChEBI" id="CHEBI:15378"/>
        <dbReference type="ChEBI" id="CHEBI:57925"/>
        <dbReference type="ChEBI" id="CHEBI:58896"/>
        <dbReference type="ChEBI" id="CHEBI:71261"/>
        <dbReference type="EC" id="3.1.2.6"/>
    </reaction>
</comment>